<gene>
    <name evidence="1" type="ORF">M9H77_28821</name>
</gene>
<reference evidence="2" key="1">
    <citation type="journal article" date="2023" name="Nat. Plants">
        <title>Single-cell RNA sequencing provides a high-resolution roadmap for understanding the multicellular compartmentation of specialized metabolism.</title>
        <authorList>
            <person name="Sun S."/>
            <person name="Shen X."/>
            <person name="Li Y."/>
            <person name="Li Y."/>
            <person name="Wang S."/>
            <person name="Li R."/>
            <person name="Zhang H."/>
            <person name="Shen G."/>
            <person name="Guo B."/>
            <person name="Wei J."/>
            <person name="Xu J."/>
            <person name="St-Pierre B."/>
            <person name="Chen S."/>
            <person name="Sun C."/>
        </authorList>
    </citation>
    <scope>NUCLEOTIDE SEQUENCE [LARGE SCALE GENOMIC DNA]</scope>
</reference>
<dbReference type="EMBL" id="CM044706">
    <property type="protein sequence ID" value="KAI5660028.1"/>
    <property type="molecule type" value="Genomic_DNA"/>
</dbReference>
<accession>A0ACC0AGG5</accession>
<comment type="caution">
    <text evidence="1">The sequence shown here is derived from an EMBL/GenBank/DDBJ whole genome shotgun (WGS) entry which is preliminary data.</text>
</comment>
<dbReference type="Proteomes" id="UP001060085">
    <property type="component" value="Linkage Group LG06"/>
</dbReference>
<sequence>MYGRGNYNPPAGQGPHTSTPLHQHPLASTLPPFSQGSQPLRSTMVQHGPQPVPTQVGLLRRPSYLRTPHGSHQSGPPAPVPLSRVNAQSYLTSAPPPTQPVQVHVSSQMLQHSQWVQNAHFVSPMVPSMAPGILPHPPSHGEKPYGTEVHQPPLSGMQAHPPHHQPTSGFFTSHPVGALGRSMPQHSNIPAGGPPPPPPPTLPPGAPPLPPFSPPPTSSFPFSNSHIPRSNPTVSAPVFHPQNGSEISIDKVSDTCQVGRDASQHDGSENSGGESAPKMGSSCKENLIPDLPPPPPKPVDDRTVRSIEILCQFIAKNGPEFEDMTRQKEFGNPQFQFLLGGEPGSENAVAYEYFLWMKNKCQLAFKSAGEQGNNTSSVIQSGDSPSQLNLTTDAGVPPSPVDSDMDMEDDITHPDEVQVYPSNNNLSHETISISSDLHVKDQLQLSQSQEHSLSKDTMGHSSQSESSGLEEQRQGSRTDHNQSGMRKSTAEADEFIMNSSTNAESPLGSKVQKSFSPHDDSSKQNTATDLVVNGLEKLPDQLVEGASPFRLLQDYASDRSSDDEAHVEEAIPSTVGPSVEVHSRIDDAATKDNYGADLRPKSLSGLAKESEPVDASVGKKEVTGSVSTKLKVDEFGRLIKEGASESDSDGSPRYTRRRGKRDRSRSRSRSPHNRRRKRSPWRRKDRRGRSRSFSPKRRRSRSKSPLPSDGDYPGDKMRRDKGQFPECFDFRRGKCYRGASCRYMHHEDMNDRSRSNRSKQPLQDSSRSSRRYDFNEKNEDAPLKNSSHQHDGARVQGLKPLDLMPGIEEKKMDEPAAQPFDKGGHVETSILHDSVKISNAAHVIPASERDLEPKQLQGHYSDHVFQNLDQQDAKMKRSSASEPLVTSSPSIPRHPPSVELQLNKDSICNSNNSMNKSESLAFQSIVPQELTLPAVDSVSHVAPSSSVSQEMGASYAQHVPSASCSTSVENYPAYQASISYPHSQFPAPPNSTWNSLPPPPPLHHPPHPLSVNNAVGAFAQGHYSSRPVHFQQNMLPPRNQFLSQTSTGPYITEFPTISHVGQNRAYPIMQEPNQPSHHSDDLQMRSLPASQTLVQLHGGPALVGEDSFTRRPLQGLYPLNSQMPEILRSQAFPISSVSPSKGVQGFSSENLPPGDDRQVSSTMSRSTSDLLDRNLTSRASDFGVSISHHYNPYASTFEQPLKSKFGSNTSNQETGGPYGSNFGAAYSFSQVPGNTVQGAQGILPMPIGNQYDPLNDSIEPSSSSVKPGQDLELTDESDVMIRLNRLNKPLDVEENTKQNGGETIAVTATLENEEYGETADAEVGAVEDGSPSTTDDADGTGEAESDQVKTRGKRKKSKDSRSMKLFKVALANFVKEVLKPSWRQGNMSKEAFKTIVKKTVDKVSGAMKSHHIPKSQTKINHYIDSSQRKLTKLVMGYVDKYVKV</sequence>
<evidence type="ECO:0000313" key="1">
    <source>
        <dbReference type="EMBL" id="KAI5660028.1"/>
    </source>
</evidence>
<evidence type="ECO:0000313" key="2">
    <source>
        <dbReference type="Proteomes" id="UP001060085"/>
    </source>
</evidence>
<name>A0ACC0AGG5_CATRO</name>
<organism evidence="1 2">
    <name type="scientific">Catharanthus roseus</name>
    <name type="common">Madagascar periwinkle</name>
    <name type="synonym">Vinca rosea</name>
    <dbReference type="NCBI Taxonomy" id="4058"/>
    <lineage>
        <taxon>Eukaryota</taxon>
        <taxon>Viridiplantae</taxon>
        <taxon>Streptophyta</taxon>
        <taxon>Embryophyta</taxon>
        <taxon>Tracheophyta</taxon>
        <taxon>Spermatophyta</taxon>
        <taxon>Magnoliopsida</taxon>
        <taxon>eudicotyledons</taxon>
        <taxon>Gunneridae</taxon>
        <taxon>Pentapetalae</taxon>
        <taxon>asterids</taxon>
        <taxon>lamiids</taxon>
        <taxon>Gentianales</taxon>
        <taxon>Apocynaceae</taxon>
        <taxon>Rauvolfioideae</taxon>
        <taxon>Vinceae</taxon>
        <taxon>Catharanthinae</taxon>
        <taxon>Catharanthus</taxon>
    </lineage>
</organism>
<keyword evidence="2" id="KW-1185">Reference proteome</keyword>
<proteinExistence type="predicted"/>
<protein>
    <submittedName>
        <fullName evidence="1">Uncharacterized protein</fullName>
    </submittedName>
</protein>